<dbReference type="InterPro" id="IPR011051">
    <property type="entry name" value="RmlC_Cupin_sf"/>
</dbReference>
<dbReference type="RefSeq" id="WP_114188840.1">
    <property type="nucleotide sequence ID" value="NZ_BJYU01000155.1"/>
</dbReference>
<dbReference type="PANTHER" id="PTHR38461">
    <property type="entry name" value="4-DEOXY-L-THREO-5-HEXOSULOSE-URONATE KETOL-ISOMERASE"/>
    <property type="match status" value="1"/>
</dbReference>
<evidence type="ECO:0000256" key="3">
    <source>
        <dbReference type="ARBA" id="ARBA00008086"/>
    </source>
</evidence>
<keyword evidence="4 7" id="KW-0479">Metal-binding</keyword>
<dbReference type="HAMAP" id="MF_00687">
    <property type="entry name" value="KduI"/>
    <property type="match status" value="1"/>
</dbReference>
<dbReference type="InterPro" id="IPR027449">
    <property type="entry name" value="KduI_N"/>
</dbReference>
<dbReference type="GO" id="GO:0019698">
    <property type="term" value="P:D-galacturonate catabolic process"/>
    <property type="evidence" value="ECO:0007669"/>
    <property type="project" value="TreeGrafter"/>
</dbReference>
<sequence length="278" mass="31172">MMIEVRQVSHPEAVQRFNTEELRQHFLIEKIFSPGEVVLTYSHIDRLIIGGAMPGADRIVLPTPKSVGTDAFLKRRELGVINVGGAGRVVVGDQVHELGRRDALYVGKDAGEVTFESIDAKRPAKFYLVSTPAHAAYKTVKIPHEMANNIRLGEQSTANKRTIYQYIIPGVCESCQLVMGLTQLEPGSMWNTMPCHTHDRRSEAYLYFDLNEDHRVVHLMGEPQETRHLIVANEQAILSPGWSIHSGVGTNHYAFIWAMGGDNQDYTDMDMVAMSKLR</sequence>
<dbReference type="GO" id="GO:0042840">
    <property type="term" value="P:D-glucuronate catabolic process"/>
    <property type="evidence" value="ECO:0007669"/>
    <property type="project" value="TreeGrafter"/>
</dbReference>
<comment type="function">
    <text evidence="7">Catalyzes the isomerization of 5-dehydro-4-deoxy-D-glucuronate to 3-deoxy-D-glycero-2,5-hexodiulosonate.</text>
</comment>
<gene>
    <name evidence="7 8" type="primary">kduI</name>
    <name evidence="8" type="ORF">MAE02_58290</name>
</gene>
<comment type="cofactor">
    <cofactor evidence="7">
        <name>Zn(2+)</name>
        <dbReference type="ChEBI" id="CHEBI:29105"/>
    </cofactor>
    <text evidence="7">Binds 1 zinc ion per subunit.</text>
</comment>
<comment type="pathway">
    <text evidence="2 7">Glycan metabolism; pectin degradation; 2-dehydro-3-deoxy-D-gluconate from pectin: step 4/5.</text>
</comment>
<organism evidence="8 9">
    <name type="scientific">Microvirga aerophila</name>
    <dbReference type="NCBI Taxonomy" id="670291"/>
    <lineage>
        <taxon>Bacteria</taxon>
        <taxon>Pseudomonadati</taxon>
        <taxon>Pseudomonadota</taxon>
        <taxon>Alphaproteobacteria</taxon>
        <taxon>Hyphomicrobiales</taxon>
        <taxon>Methylobacteriaceae</taxon>
        <taxon>Microvirga</taxon>
    </lineage>
</organism>
<evidence type="ECO:0000256" key="6">
    <source>
        <dbReference type="ARBA" id="ARBA00023235"/>
    </source>
</evidence>
<dbReference type="CDD" id="cd20294">
    <property type="entry name" value="cupin_KduI_N"/>
    <property type="match status" value="1"/>
</dbReference>
<dbReference type="Proteomes" id="UP000321085">
    <property type="component" value="Unassembled WGS sequence"/>
</dbReference>
<dbReference type="InterPro" id="IPR007045">
    <property type="entry name" value="KduI"/>
</dbReference>
<dbReference type="SUPFAM" id="SSF51182">
    <property type="entry name" value="RmlC-like cupins"/>
    <property type="match status" value="1"/>
</dbReference>
<feature type="binding site" evidence="7">
    <location>
        <position position="245"/>
    </location>
    <ligand>
        <name>Zn(2+)</name>
        <dbReference type="ChEBI" id="CHEBI:29105"/>
    </ligand>
</feature>
<evidence type="ECO:0000256" key="5">
    <source>
        <dbReference type="ARBA" id="ARBA00022833"/>
    </source>
</evidence>
<keyword evidence="5 7" id="KW-0862">Zinc</keyword>
<dbReference type="GO" id="GO:0008697">
    <property type="term" value="F:4-deoxy-L-threo-5-hexosulose-uronate ketol-isomerase activity"/>
    <property type="evidence" value="ECO:0007669"/>
    <property type="project" value="UniProtKB-UniRule"/>
</dbReference>
<reference evidence="8 9" key="1">
    <citation type="submission" date="2019-07" db="EMBL/GenBank/DDBJ databases">
        <title>Whole genome shotgun sequence of Microvirga aerophila NBRC 106136.</title>
        <authorList>
            <person name="Hosoyama A."/>
            <person name="Uohara A."/>
            <person name="Ohji S."/>
            <person name="Ichikawa N."/>
        </authorList>
    </citation>
    <scope>NUCLEOTIDE SEQUENCE [LARGE SCALE GENOMIC DNA]</scope>
    <source>
        <strain evidence="8 9">NBRC 106136</strain>
    </source>
</reference>
<keyword evidence="6 7" id="KW-0413">Isomerase</keyword>
<dbReference type="EMBL" id="BJYU01000155">
    <property type="protein sequence ID" value="GEO18133.1"/>
    <property type="molecule type" value="Genomic_DNA"/>
</dbReference>
<dbReference type="UniPathway" id="UPA00545">
    <property type="reaction ID" value="UER00826"/>
</dbReference>
<name>A0A512C1Q6_9HYPH</name>
<dbReference type="InterPro" id="IPR021120">
    <property type="entry name" value="KduI/IolB_isomerase"/>
</dbReference>
<dbReference type="OrthoDB" id="9770644at2"/>
<accession>A0A512C1Q6</accession>
<evidence type="ECO:0000256" key="4">
    <source>
        <dbReference type="ARBA" id="ARBA00022723"/>
    </source>
</evidence>
<dbReference type="PIRSF" id="PIRSF006625">
    <property type="entry name" value="KduI"/>
    <property type="match status" value="1"/>
</dbReference>
<proteinExistence type="inferred from homology"/>
<dbReference type="EC" id="5.3.1.17" evidence="7"/>
<protein>
    <recommendedName>
        <fullName evidence="7">4-deoxy-L-threo-5-hexosulose-uronate ketol-isomerase</fullName>
        <ecNumber evidence="7">5.3.1.17</ecNumber>
    </recommendedName>
    <alternativeName>
        <fullName evidence="7">5-keto-4-deoxyuronate isomerase</fullName>
    </alternativeName>
    <alternativeName>
        <fullName evidence="7">DKI isomerase</fullName>
    </alternativeName>
</protein>
<dbReference type="Gene3D" id="2.60.120.10">
    <property type="entry name" value="Jelly Rolls"/>
    <property type="match status" value="1"/>
</dbReference>
<dbReference type="GO" id="GO:0045490">
    <property type="term" value="P:pectin catabolic process"/>
    <property type="evidence" value="ECO:0007669"/>
    <property type="project" value="UniProtKB-UniRule"/>
</dbReference>
<evidence type="ECO:0000256" key="1">
    <source>
        <dbReference type="ARBA" id="ARBA00000552"/>
    </source>
</evidence>
<feature type="binding site" evidence="7">
    <location>
        <position position="196"/>
    </location>
    <ligand>
        <name>Zn(2+)</name>
        <dbReference type="ChEBI" id="CHEBI:29105"/>
    </ligand>
</feature>
<evidence type="ECO:0000313" key="9">
    <source>
        <dbReference type="Proteomes" id="UP000321085"/>
    </source>
</evidence>
<dbReference type="PANTHER" id="PTHR38461:SF1">
    <property type="entry name" value="4-DEOXY-L-THREO-5-HEXOSULOSE-URONATE KETOL-ISOMERASE"/>
    <property type="match status" value="1"/>
</dbReference>
<evidence type="ECO:0000256" key="2">
    <source>
        <dbReference type="ARBA" id="ARBA00005148"/>
    </source>
</evidence>
<dbReference type="Gene3D" id="2.60.120.520">
    <property type="entry name" value="pectin degrading enzyme 5-keto 4- deoxyuronate isomerase, domain 1"/>
    <property type="match status" value="1"/>
</dbReference>
<dbReference type="NCBIfam" id="NF002091">
    <property type="entry name" value="PRK00924.1"/>
    <property type="match status" value="1"/>
</dbReference>
<dbReference type="AlphaFoldDB" id="A0A512C1Q6"/>
<comment type="caution">
    <text evidence="8">The sequence shown here is derived from an EMBL/GenBank/DDBJ whole genome shotgun (WGS) entry which is preliminary data.</text>
</comment>
<evidence type="ECO:0000313" key="8">
    <source>
        <dbReference type="EMBL" id="GEO18133.1"/>
    </source>
</evidence>
<keyword evidence="9" id="KW-1185">Reference proteome</keyword>
<dbReference type="GO" id="GO:0008270">
    <property type="term" value="F:zinc ion binding"/>
    <property type="evidence" value="ECO:0007669"/>
    <property type="project" value="UniProtKB-UniRule"/>
</dbReference>
<comment type="similarity">
    <text evidence="3 7">Belongs to the KduI family.</text>
</comment>
<evidence type="ECO:0000256" key="7">
    <source>
        <dbReference type="HAMAP-Rule" id="MF_00687"/>
    </source>
</evidence>
<feature type="binding site" evidence="7">
    <location>
        <position position="203"/>
    </location>
    <ligand>
        <name>Zn(2+)</name>
        <dbReference type="ChEBI" id="CHEBI:29105"/>
    </ligand>
</feature>
<comment type="catalytic activity">
    <reaction evidence="1 7">
        <text>5-dehydro-4-deoxy-D-glucuronate = 3-deoxy-D-glycero-2,5-hexodiulosonate</text>
        <dbReference type="Rhea" id="RHEA:23896"/>
        <dbReference type="ChEBI" id="CHEBI:17117"/>
        <dbReference type="ChEBI" id="CHEBI:29071"/>
        <dbReference type="EC" id="5.3.1.17"/>
    </reaction>
</comment>
<dbReference type="InterPro" id="IPR014710">
    <property type="entry name" value="RmlC-like_jellyroll"/>
</dbReference>
<dbReference type="Pfam" id="PF04962">
    <property type="entry name" value="KduI"/>
    <property type="match status" value="1"/>
</dbReference>
<feature type="binding site" evidence="7">
    <location>
        <position position="198"/>
    </location>
    <ligand>
        <name>Zn(2+)</name>
        <dbReference type="ChEBI" id="CHEBI:29105"/>
    </ligand>
</feature>
<dbReference type="CDD" id="cd20491">
    <property type="entry name" value="cupin_KduI_C"/>
    <property type="match status" value="1"/>
</dbReference>